<dbReference type="AlphaFoldDB" id="A0A174TYJ7"/>
<dbReference type="EMBL" id="WWVF01000017">
    <property type="protein sequence ID" value="MZS89402.1"/>
    <property type="molecule type" value="Genomic_DNA"/>
</dbReference>
<evidence type="ECO:0000313" key="3">
    <source>
        <dbReference type="Proteomes" id="UP000095712"/>
    </source>
</evidence>
<dbReference type="RefSeq" id="WP_156331270.1">
    <property type="nucleotide sequence ID" value="NZ_CZAW01000079.1"/>
</dbReference>
<sequence>MSVYETPKSEGVEQKKRVDLGCGVNCDWGFGAGIAIAMIGPLPGPT</sequence>
<name>A0A174TYJ7_9FIRM</name>
<dbReference type="GeneID" id="75077731"/>
<dbReference type="Proteomes" id="UP000477156">
    <property type="component" value="Unassembled WGS sequence"/>
</dbReference>
<accession>A0A174TYJ7</accession>
<organism evidence="1 3">
    <name type="scientific">Blautia wexlerae</name>
    <dbReference type="NCBI Taxonomy" id="418240"/>
    <lineage>
        <taxon>Bacteria</taxon>
        <taxon>Bacillati</taxon>
        <taxon>Bacillota</taxon>
        <taxon>Clostridia</taxon>
        <taxon>Lachnospirales</taxon>
        <taxon>Lachnospiraceae</taxon>
        <taxon>Blautia</taxon>
    </lineage>
</organism>
<evidence type="ECO:0000313" key="4">
    <source>
        <dbReference type="Proteomes" id="UP000477156"/>
    </source>
</evidence>
<gene>
    <name evidence="1" type="ORF">ERS852523_04081</name>
    <name evidence="2" type="ORF">GT712_10035</name>
</gene>
<reference evidence="1 3" key="1">
    <citation type="submission" date="2015-09" db="EMBL/GenBank/DDBJ databases">
        <authorList>
            <consortium name="Pathogen Informatics"/>
        </authorList>
    </citation>
    <scope>NUCLEOTIDE SEQUENCE [LARGE SCALE GENOMIC DNA]</scope>
    <source>
        <strain evidence="1 3">2789STDY5834911</strain>
    </source>
</reference>
<reference evidence="2 4" key="2">
    <citation type="journal article" date="2019" name="Nat. Med.">
        <title>A library of human gut bacterial isolates paired with longitudinal multiomics data enables mechanistic microbiome research.</title>
        <authorList>
            <person name="Poyet M."/>
            <person name="Groussin M."/>
            <person name="Gibbons S.M."/>
            <person name="Avila-Pacheco J."/>
            <person name="Jiang X."/>
            <person name="Kearney S.M."/>
            <person name="Perrotta A.R."/>
            <person name="Berdy B."/>
            <person name="Zhao S."/>
            <person name="Lieberman T.D."/>
            <person name="Swanson P.K."/>
            <person name="Smith M."/>
            <person name="Roesemann S."/>
            <person name="Alexander J.E."/>
            <person name="Rich S.A."/>
            <person name="Livny J."/>
            <person name="Vlamakis H."/>
            <person name="Clish C."/>
            <person name="Bullock K."/>
            <person name="Deik A."/>
            <person name="Scott J."/>
            <person name="Pierce K.A."/>
            <person name="Xavier R.J."/>
            <person name="Alm E.J."/>
        </authorList>
    </citation>
    <scope>NUCLEOTIDE SEQUENCE [LARGE SCALE GENOMIC DNA]</scope>
    <source>
        <strain evidence="2 4">BIOML-A12</strain>
    </source>
</reference>
<protein>
    <submittedName>
        <fullName evidence="1">Uncharacterized protein</fullName>
    </submittedName>
</protein>
<evidence type="ECO:0000313" key="1">
    <source>
        <dbReference type="EMBL" id="CUQ13057.1"/>
    </source>
</evidence>
<dbReference type="EMBL" id="CZAW01000079">
    <property type="protein sequence ID" value="CUQ13057.1"/>
    <property type="molecule type" value="Genomic_DNA"/>
</dbReference>
<dbReference type="Proteomes" id="UP000095712">
    <property type="component" value="Unassembled WGS sequence"/>
</dbReference>
<evidence type="ECO:0000313" key="2">
    <source>
        <dbReference type="EMBL" id="MZS89402.1"/>
    </source>
</evidence>
<proteinExistence type="predicted"/>